<evidence type="ECO:0000256" key="10">
    <source>
        <dbReference type="ARBA" id="ARBA00023268"/>
    </source>
</evidence>
<dbReference type="Pfam" id="PF25597">
    <property type="entry name" value="SH3_retrovirus"/>
    <property type="match status" value="1"/>
</dbReference>
<dbReference type="GO" id="GO:0003887">
    <property type="term" value="F:DNA-directed DNA polymerase activity"/>
    <property type="evidence" value="ECO:0007669"/>
    <property type="project" value="UniProtKB-KW"/>
</dbReference>
<keyword evidence="1" id="KW-0540">Nuclease</keyword>
<accession>A0AAQ3RI55</accession>
<dbReference type="InterPro" id="IPR012337">
    <property type="entry name" value="RNaseH-like_sf"/>
</dbReference>
<evidence type="ECO:0000256" key="11">
    <source>
        <dbReference type="SAM" id="MobiDB-lite"/>
    </source>
</evidence>
<dbReference type="GO" id="GO:0015074">
    <property type="term" value="P:DNA integration"/>
    <property type="evidence" value="ECO:0007669"/>
    <property type="project" value="UniProtKB-KW"/>
</dbReference>
<proteinExistence type="predicted"/>
<dbReference type="Pfam" id="PF07727">
    <property type="entry name" value="RVT_2"/>
    <property type="match status" value="1"/>
</dbReference>
<dbReference type="InterPro" id="IPR057670">
    <property type="entry name" value="SH3_retrovirus"/>
</dbReference>
<organism evidence="14 15">
    <name type="scientific">Vigna mungo</name>
    <name type="common">Black gram</name>
    <name type="synonym">Phaseolus mungo</name>
    <dbReference type="NCBI Taxonomy" id="3915"/>
    <lineage>
        <taxon>Eukaryota</taxon>
        <taxon>Viridiplantae</taxon>
        <taxon>Streptophyta</taxon>
        <taxon>Embryophyta</taxon>
        <taxon>Tracheophyta</taxon>
        <taxon>Spermatophyta</taxon>
        <taxon>Magnoliopsida</taxon>
        <taxon>eudicotyledons</taxon>
        <taxon>Gunneridae</taxon>
        <taxon>Pentapetalae</taxon>
        <taxon>rosids</taxon>
        <taxon>fabids</taxon>
        <taxon>Fabales</taxon>
        <taxon>Fabaceae</taxon>
        <taxon>Papilionoideae</taxon>
        <taxon>50 kb inversion clade</taxon>
        <taxon>NPAAA clade</taxon>
        <taxon>indigoferoid/millettioid clade</taxon>
        <taxon>Phaseoleae</taxon>
        <taxon>Vigna</taxon>
    </lineage>
</organism>
<keyword evidence="8" id="KW-0548">Nucleotidyltransferase</keyword>
<feature type="region of interest" description="Disordered" evidence="11">
    <location>
        <begin position="141"/>
        <end position="163"/>
    </location>
</feature>
<dbReference type="EMBL" id="CP144692">
    <property type="protein sequence ID" value="WVY96288.1"/>
    <property type="molecule type" value="Genomic_DNA"/>
</dbReference>
<keyword evidence="7" id="KW-0695">RNA-directed DNA polymerase</keyword>
<name>A0AAQ3RI55_VIGMU</name>
<keyword evidence="6" id="KW-0229">DNA integration</keyword>
<dbReference type="PANTHER" id="PTHR42648:SF11">
    <property type="entry name" value="TRANSPOSON TY4-P GAG-POL POLYPROTEIN"/>
    <property type="match status" value="1"/>
</dbReference>
<dbReference type="Proteomes" id="UP001374535">
    <property type="component" value="Chromosome 9"/>
</dbReference>
<evidence type="ECO:0000256" key="1">
    <source>
        <dbReference type="ARBA" id="ARBA00022722"/>
    </source>
</evidence>
<feature type="compositionally biased region" description="Basic and acidic residues" evidence="11">
    <location>
        <begin position="141"/>
        <end position="161"/>
    </location>
</feature>
<sequence>MNTARCLLKEKNLPRQLWAEAVTTAVYLLNRCPTKRLEGRVPLEVWTGATPSVRHLKVFGSLAFVHVADQRRTKLEDRSEPMVFVGYHPTEAYKLYDQIKQKMSISRDAIVLEEESWDWSHMQTRSKKTLIRGINDKLEQEKAEEVPRTEDVSVSHSDETHRSRRQIVRPSRFEDYEVYTDAAINEEGSLIHIALMSGAEPVDMNETLNHAVWRNAMLEELHSIERNKTWKLVDLPPGKQSISVKWVFKRKLNPDGSVSKYKARLIARGFL</sequence>
<evidence type="ECO:0000256" key="9">
    <source>
        <dbReference type="ARBA" id="ARBA00023172"/>
    </source>
</evidence>
<evidence type="ECO:0000256" key="2">
    <source>
        <dbReference type="ARBA" id="ARBA00022723"/>
    </source>
</evidence>
<dbReference type="GO" id="GO:0046872">
    <property type="term" value="F:metal ion binding"/>
    <property type="evidence" value="ECO:0007669"/>
    <property type="project" value="UniProtKB-KW"/>
</dbReference>
<dbReference type="GO" id="GO:0006310">
    <property type="term" value="P:DNA recombination"/>
    <property type="evidence" value="ECO:0007669"/>
    <property type="project" value="UniProtKB-KW"/>
</dbReference>
<reference evidence="14 15" key="1">
    <citation type="journal article" date="2023" name="Life. Sci Alliance">
        <title>Evolutionary insights into 3D genome organization and epigenetic landscape of Vigna mungo.</title>
        <authorList>
            <person name="Junaid A."/>
            <person name="Singh B."/>
            <person name="Bhatia S."/>
        </authorList>
    </citation>
    <scope>NUCLEOTIDE SEQUENCE [LARGE SCALE GENOMIC DNA]</scope>
    <source>
        <strain evidence="14">Urdbean</strain>
    </source>
</reference>
<evidence type="ECO:0000256" key="3">
    <source>
        <dbReference type="ARBA" id="ARBA00022759"/>
    </source>
</evidence>
<dbReference type="GO" id="GO:0003964">
    <property type="term" value="F:RNA-directed DNA polymerase activity"/>
    <property type="evidence" value="ECO:0007669"/>
    <property type="project" value="UniProtKB-KW"/>
</dbReference>
<feature type="domain" description="Reverse transcriptase Ty1/copia-type" evidence="12">
    <location>
        <begin position="227"/>
        <end position="270"/>
    </location>
</feature>
<evidence type="ECO:0000256" key="4">
    <source>
        <dbReference type="ARBA" id="ARBA00022801"/>
    </source>
</evidence>
<dbReference type="PANTHER" id="PTHR42648">
    <property type="entry name" value="TRANSPOSASE, PUTATIVE-RELATED"/>
    <property type="match status" value="1"/>
</dbReference>
<evidence type="ECO:0000259" key="12">
    <source>
        <dbReference type="Pfam" id="PF07727"/>
    </source>
</evidence>
<dbReference type="InterPro" id="IPR013103">
    <property type="entry name" value="RVT_2"/>
</dbReference>
<evidence type="ECO:0000313" key="15">
    <source>
        <dbReference type="Proteomes" id="UP001374535"/>
    </source>
</evidence>
<gene>
    <name evidence="14" type="ORF">V8G54_028439</name>
</gene>
<protein>
    <recommendedName>
        <fullName evidence="16">Reverse transcriptase Ty1/copia-type domain-containing protein</fullName>
    </recommendedName>
</protein>
<dbReference type="GO" id="GO:0004519">
    <property type="term" value="F:endonuclease activity"/>
    <property type="evidence" value="ECO:0007669"/>
    <property type="project" value="UniProtKB-KW"/>
</dbReference>
<evidence type="ECO:0000313" key="14">
    <source>
        <dbReference type="EMBL" id="WVY96288.1"/>
    </source>
</evidence>
<keyword evidence="8" id="KW-0239">DNA-directed DNA polymerase</keyword>
<evidence type="ECO:0000256" key="8">
    <source>
        <dbReference type="ARBA" id="ARBA00022932"/>
    </source>
</evidence>
<evidence type="ECO:0008006" key="16">
    <source>
        <dbReference type="Google" id="ProtNLM"/>
    </source>
</evidence>
<keyword evidence="5" id="KW-0460">Magnesium</keyword>
<feature type="domain" description="Retroviral polymerase SH3-like" evidence="13">
    <location>
        <begin position="61"/>
        <end position="121"/>
    </location>
</feature>
<keyword evidence="3" id="KW-0255">Endonuclease</keyword>
<keyword evidence="4" id="KW-0378">Hydrolase</keyword>
<evidence type="ECO:0000256" key="7">
    <source>
        <dbReference type="ARBA" id="ARBA00022918"/>
    </source>
</evidence>
<evidence type="ECO:0000256" key="6">
    <source>
        <dbReference type="ARBA" id="ARBA00022908"/>
    </source>
</evidence>
<keyword evidence="10" id="KW-0511">Multifunctional enzyme</keyword>
<keyword evidence="2" id="KW-0479">Metal-binding</keyword>
<dbReference type="SUPFAM" id="SSF53098">
    <property type="entry name" value="Ribonuclease H-like"/>
    <property type="match status" value="1"/>
</dbReference>
<evidence type="ECO:0000256" key="5">
    <source>
        <dbReference type="ARBA" id="ARBA00022842"/>
    </source>
</evidence>
<dbReference type="AlphaFoldDB" id="A0AAQ3RI55"/>
<dbReference type="GO" id="GO:0016787">
    <property type="term" value="F:hydrolase activity"/>
    <property type="evidence" value="ECO:0007669"/>
    <property type="project" value="UniProtKB-KW"/>
</dbReference>
<keyword evidence="8" id="KW-0808">Transferase</keyword>
<keyword evidence="9" id="KW-0233">DNA recombination</keyword>
<keyword evidence="15" id="KW-1185">Reference proteome</keyword>
<dbReference type="InterPro" id="IPR039537">
    <property type="entry name" value="Retrotran_Ty1/copia-like"/>
</dbReference>
<evidence type="ECO:0000259" key="13">
    <source>
        <dbReference type="Pfam" id="PF25597"/>
    </source>
</evidence>